<name>A0A917H9H8_9BACT</name>
<organism evidence="1 2">
    <name type="scientific">Edaphobacter dinghuensis</name>
    <dbReference type="NCBI Taxonomy" id="1560005"/>
    <lineage>
        <taxon>Bacteria</taxon>
        <taxon>Pseudomonadati</taxon>
        <taxon>Acidobacteriota</taxon>
        <taxon>Terriglobia</taxon>
        <taxon>Terriglobales</taxon>
        <taxon>Acidobacteriaceae</taxon>
        <taxon>Edaphobacter</taxon>
    </lineage>
</organism>
<evidence type="ECO:0000313" key="1">
    <source>
        <dbReference type="EMBL" id="GGG71960.1"/>
    </source>
</evidence>
<dbReference type="EMBL" id="BMGT01000002">
    <property type="protein sequence ID" value="GGG71960.1"/>
    <property type="molecule type" value="Genomic_DNA"/>
</dbReference>
<reference evidence="1" key="1">
    <citation type="journal article" date="2014" name="Int. J. Syst. Evol. Microbiol.">
        <title>Complete genome sequence of Corynebacterium casei LMG S-19264T (=DSM 44701T), isolated from a smear-ripened cheese.</title>
        <authorList>
            <consortium name="US DOE Joint Genome Institute (JGI-PGF)"/>
            <person name="Walter F."/>
            <person name="Albersmeier A."/>
            <person name="Kalinowski J."/>
            <person name="Ruckert C."/>
        </authorList>
    </citation>
    <scope>NUCLEOTIDE SEQUENCE</scope>
    <source>
        <strain evidence="1">CGMCC 1.12997</strain>
    </source>
</reference>
<proteinExistence type="predicted"/>
<keyword evidence="2" id="KW-1185">Reference proteome</keyword>
<comment type="caution">
    <text evidence="1">The sequence shown here is derived from an EMBL/GenBank/DDBJ whole genome shotgun (WGS) entry which is preliminary data.</text>
</comment>
<evidence type="ECO:0000313" key="2">
    <source>
        <dbReference type="Proteomes" id="UP000647241"/>
    </source>
</evidence>
<sequence>MNDQERLRQLVMGSARQAANHPSVGTAVNLQGRAEDIDPMRYFTTQDYNGRVLPQEKYKPVKPLPPVGVFGKLFR</sequence>
<dbReference type="Proteomes" id="UP000647241">
    <property type="component" value="Unassembled WGS sequence"/>
</dbReference>
<protein>
    <submittedName>
        <fullName evidence="1">Uncharacterized protein</fullName>
    </submittedName>
</protein>
<reference evidence="1" key="2">
    <citation type="submission" date="2020-09" db="EMBL/GenBank/DDBJ databases">
        <authorList>
            <person name="Sun Q."/>
            <person name="Zhou Y."/>
        </authorList>
    </citation>
    <scope>NUCLEOTIDE SEQUENCE</scope>
    <source>
        <strain evidence="1">CGMCC 1.12997</strain>
    </source>
</reference>
<gene>
    <name evidence="1" type="ORF">GCM10011585_12790</name>
</gene>
<accession>A0A917H9H8</accession>
<dbReference type="RefSeq" id="WP_188553373.1">
    <property type="nucleotide sequence ID" value="NZ_BMGT01000002.1"/>
</dbReference>
<dbReference type="AlphaFoldDB" id="A0A917H9H8"/>